<accession>A0A1I4LJR4</accession>
<keyword evidence="2" id="KW-1185">Reference proteome</keyword>
<dbReference type="SUPFAM" id="SSF49464">
    <property type="entry name" value="Carboxypeptidase regulatory domain-like"/>
    <property type="match status" value="1"/>
</dbReference>
<evidence type="ECO:0000313" key="2">
    <source>
        <dbReference type="Proteomes" id="UP000198519"/>
    </source>
</evidence>
<evidence type="ECO:0008006" key="3">
    <source>
        <dbReference type="Google" id="ProtNLM"/>
    </source>
</evidence>
<name>A0A1I4LJR4_9GAMM</name>
<sequence length="193" mass="21044">MRAVLGLGIGLLLAGCVPMVTDMWTVQPVSGMVFDADNGAPVTGAVVRNLHQSELVAETGAVGEFSIEGQSHLAFHMAMPASYLDTQFWVISHAGYGDAAFTTSTLAPPRSEQPSLVEVPVFANAERDPDNCRFGHYRLRLVDYLTREGTLDWGAMQQLAPLDGLDCEDPELQRQWQAALEHAYRLPQADGED</sequence>
<reference evidence="2" key="1">
    <citation type="submission" date="2016-10" db="EMBL/GenBank/DDBJ databases">
        <authorList>
            <person name="Varghese N."/>
            <person name="Submissions S."/>
        </authorList>
    </citation>
    <scope>NUCLEOTIDE SEQUENCE [LARGE SCALE GENOMIC DNA]</scope>
    <source>
        <strain evidence="2">CGMCC 1.7061</strain>
    </source>
</reference>
<gene>
    <name evidence="1" type="ORF">SAMN04487963_0508</name>
</gene>
<dbReference type="RefSeq" id="WP_139214319.1">
    <property type="nucleotide sequence ID" value="NZ_FOUE01000001.1"/>
</dbReference>
<dbReference type="Proteomes" id="UP000198519">
    <property type="component" value="Unassembled WGS sequence"/>
</dbReference>
<dbReference type="OrthoDB" id="6078885at2"/>
<dbReference type="PROSITE" id="PS51257">
    <property type="entry name" value="PROKAR_LIPOPROTEIN"/>
    <property type="match status" value="1"/>
</dbReference>
<dbReference type="EMBL" id="FOUE01000001">
    <property type="protein sequence ID" value="SFL91033.1"/>
    <property type="molecule type" value="Genomic_DNA"/>
</dbReference>
<proteinExistence type="predicted"/>
<organism evidence="1 2">
    <name type="scientific">Marinobacter zhejiangensis</name>
    <dbReference type="NCBI Taxonomy" id="488535"/>
    <lineage>
        <taxon>Bacteria</taxon>
        <taxon>Pseudomonadati</taxon>
        <taxon>Pseudomonadota</taxon>
        <taxon>Gammaproteobacteria</taxon>
        <taxon>Pseudomonadales</taxon>
        <taxon>Marinobacteraceae</taxon>
        <taxon>Marinobacter</taxon>
    </lineage>
</organism>
<dbReference type="STRING" id="488535.SAMN04487963_0508"/>
<evidence type="ECO:0000313" key="1">
    <source>
        <dbReference type="EMBL" id="SFL91033.1"/>
    </source>
</evidence>
<dbReference type="InterPro" id="IPR008969">
    <property type="entry name" value="CarboxyPept-like_regulatory"/>
</dbReference>
<dbReference type="AlphaFoldDB" id="A0A1I4LJR4"/>
<protein>
    <recommendedName>
        <fullName evidence="3">Carboxypeptidase regulatory-like domain-containing protein</fullName>
    </recommendedName>
</protein>